<sequence length="33" mass="3928">MPPKPSRLTSILRLWGMIWFSICRKSLSLHQFP</sequence>
<dbReference type="OrthoDB" id="540004at2759"/>
<dbReference type="EMBL" id="JQGA01000104">
    <property type="protein sequence ID" value="KGO77766.1"/>
    <property type="molecule type" value="Genomic_DNA"/>
</dbReference>
<evidence type="ECO:0000313" key="1">
    <source>
        <dbReference type="EMBL" id="KGO77766.1"/>
    </source>
</evidence>
<reference evidence="1 2" key="1">
    <citation type="journal article" date="2015" name="Mol. Plant Microbe Interact.">
        <title>Genome, transcriptome, and functional analyses of Penicillium expansum provide new insights into secondary metabolism and pathogenicity.</title>
        <authorList>
            <person name="Ballester A.R."/>
            <person name="Marcet-Houben M."/>
            <person name="Levin E."/>
            <person name="Sela N."/>
            <person name="Selma-Lazaro C."/>
            <person name="Carmona L."/>
            <person name="Wisniewski M."/>
            <person name="Droby S."/>
            <person name="Gonzalez-Candelas L."/>
            <person name="Gabaldon T."/>
        </authorList>
    </citation>
    <scope>NUCLEOTIDE SEQUENCE [LARGE SCALE GENOMIC DNA]</scope>
    <source>
        <strain evidence="1 2">PHI-1</strain>
    </source>
</reference>
<evidence type="ECO:0000313" key="2">
    <source>
        <dbReference type="Proteomes" id="UP000030104"/>
    </source>
</evidence>
<keyword evidence="2" id="KW-1185">Reference proteome</keyword>
<protein>
    <submittedName>
        <fullName evidence="1">Uncharacterized protein</fullName>
    </submittedName>
</protein>
<gene>
    <name evidence="1" type="ORF">PITC_010360</name>
</gene>
<name>A0A0A2LEZ4_PENIT</name>
<dbReference type="HOGENOM" id="CLU_3384979_0_0_1"/>
<proteinExistence type="predicted"/>
<dbReference type="AlphaFoldDB" id="A0A0A2LEZ4"/>
<accession>A0A0A2LEZ4</accession>
<dbReference type="Proteomes" id="UP000030104">
    <property type="component" value="Unassembled WGS sequence"/>
</dbReference>
<organism evidence="1 2">
    <name type="scientific">Penicillium italicum</name>
    <name type="common">Blue mold</name>
    <dbReference type="NCBI Taxonomy" id="40296"/>
    <lineage>
        <taxon>Eukaryota</taxon>
        <taxon>Fungi</taxon>
        <taxon>Dikarya</taxon>
        <taxon>Ascomycota</taxon>
        <taxon>Pezizomycotina</taxon>
        <taxon>Eurotiomycetes</taxon>
        <taxon>Eurotiomycetidae</taxon>
        <taxon>Eurotiales</taxon>
        <taxon>Aspergillaceae</taxon>
        <taxon>Penicillium</taxon>
    </lineage>
</organism>
<comment type="caution">
    <text evidence="1">The sequence shown here is derived from an EMBL/GenBank/DDBJ whole genome shotgun (WGS) entry which is preliminary data.</text>
</comment>